<dbReference type="HOGENOM" id="CLU_589225_0_0_1"/>
<proteinExistence type="predicted"/>
<dbReference type="Proteomes" id="UP000030706">
    <property type="component" value="Unassembled WGS sequence"/>
</dbReference>
<reference evidence="2 3" key="1">
    <citation type="journal article" date="2014" name="BMC Genomics">
        <title>Genome sequencing of four Aureobasidium pullulans varieties: biotechnological potential, stress tolerance, and description of new species.</title>
        <authorList>
            <person name="Gostin Ar C."/>
            <person name="Ohm R.A."/>
            <person name="Kogej T."/>
            <person name="Sonjak S."/>
            <person name="Turk M."/>
            <person name="Zajc J."/>
            <person name="Zalar P."/>
            <person name="Grube M."/>
            <person name="Sun H."/>
            <person name="Han J."/>
            <person name="Sharma A."/>
            <person name="Chiniquy J."/>
            <person name="Ngan C.Y."/>
            <person name="Lipzen A."/>
            <person name="Barry K."/>
            <person name="Grigoriev I.V."/>
            <person name="Gunde-Cimerman N."/>
        </authorList>
    </citation>
    <scope>NUCLEOTIDE SEQUENCE [LARGE SCALE GENOMIC DNA]</scope>
    <source>
        <strain evidence="2 3">EXF-150</strain>
    </source>
</reference>
<evidence type="ECO:0000313" key="2">
    <source>
        <dbReference type="EMBL" id="KEQ79035.1"/>
    </source>
</evidence>
<evidence type="ECO:0000256" key="1">
    <source>
        <dbReference type="SAM" id="MobiDB-lite"/>
    </source>
</evidence>
<feature type="compositionally biased region" description="Low complexity" evidence="1">
    <location>
        <begin position="332"/>
        <end position="343"/>
    </location>
</feature>
<dbReference type="EMBL" id="KL585010">
    <property type="protein sequence ID" value="KEQ79035.1"/>
    <property type="molecule type" value="Genomic_DNA"/>
</dbReference>
<dbReference type="GeneID" id="40749695"/>
<dbReference type="OrthoDB" id="3915264at2759"/>
<evidence type="ECO:0000313" key="3">
    <source>
        <dbReference type="Proteomes" id="UP000030706"/>
    </source>
</evidence>
<keyword evidence="3" id="KW-1185">Reference proteome</keyword>
<gene>
    <name evidence="2" type="ORF">M438DRAFT_359964</name>
</gene>
<accession>A0A074X0Q6</accession>
<sequence length="464" mass="51880">MPLYRRSKNKSKGKEAAQKALLPWGYAVTEKDTIPLLDFVDIITAEDPKDSTSTPELKNCLLYWDRGSLEGGDEAKMIELEIDTNKHFAYVIDVQQWFRDRYPKGFSGKEKHNLGEAADMVGVAYTTQNELEGQSEVQRERNEAAVRHCAGGDSHITLCANVEAILQCIHRLEAADGRTRKIRDDFCFIAIDFEGGGKIGRGTTEGGISKLFSIDLCDYMENYALKIETRHAIVREMFNDHIDRKAQDGKIAINNRKKATYPRSNFRGPNATEKLDYEHYKHNRCPPEIFSISVDSEVIPMHEMQWWIIHQLPVFSRNYIDQVTSEKAPKHSSSGEGSSWIGSQVPLTPSNRPSLLSNTPSTTLEHFHNTVTPAADDKAITEAAILYGTDRSTPGLNVHTTVALCTGLKGVAPHAKYGIKASKNVPPHVRYGTKFQQAIPPHRRIYGITGAAQGNDESINRATR</sequence>
<dbReference type="RefSeq" id="XP_029755222.1">
    <property type="nucleotide sequence ID" value="XM_029907389.1"/>
</dbReference>
<feature type="compositionally biased region" description="Polar residues" evidence="1">
    <location>
        <begin position="345"/>
        <end position="359"/>
    </location>
</feature>
<dbReference type="AlphaFoldDB" id="A0A074X0Q6"/>
<organism evidence="2 3">
    <name type="scientific">Aureobasidium pullulans EXF-150</name>
    <dbReference type="NCBI Taxonomy" id="1043002"/>
    <lineage>
        <taxon>Eukaryota</taxon>
        <taxon>Fungi</taxon>
        <taxon>Dikarya</taxon>
        <taxon>Ascomycota</taxon>
        <taxon>Pezizomycotina</taxon>
        <taxon>Dothideomycetes</taxon>
        <taxon>Dothideomycetidae</taxon>
        <taxon>Dothideales</taxon>
        <taxon>Saccotheciaceae</taxon>
        <taxon>Aureobasidium</taxon>
    </lineage>
</organism>
<protein>
    <submittedName>
        <fullName evidence="2">Uncharacterized protein</fullName>
    </submittedName>
</protein>
<feature type="region of interest" description="Disordered" evidence="1">
    <location>
        <begin position="326"/>
        <end position="359"/>
    </location>
</feature>
<name>A0A074X0Q6_AURPU</name>